<dbReference type="InterPro" id="IPR001005">
    <property type="entry name" value="SANT/Myb"/>
</dbReference>
<dbReference type="Pfam" id="PF00249">
    <property type="entry name" value="Myb_DNA-binding"/>
    <property type="match status" value="1"/>
</dbReference>
<evidence type="ECO:0000313" key="4">
    <source>
        <dbReference type="Proteomes" id="UP000683925"/>
    </source>
</evidence>
<organism evidence="3 4">
    <name type="scientific">Paramecium octaurelia</name>
    <dbReference type="NCBI Taxonomy" id="43137"/>
    <lineage>
        <taxon>Eukaryota</taxon>
        <taxon>Sar</taxon>
        <taxon>Alveolata</taxon>
        <taxon>Ciliophora</taxon>
        <taxon>Intramacronucleata</taxon>
        <taxon>Oligohymenophorea</taxon>
        <taxon>Peniculida</taxon>
        <taxon>Parameciidae</taxon>
        <taxon>Paramecium</taxon>
    </lineage>
</organism>
<feature type="coiled-coil region" evidence="1">
    <location>
        <begin position="222"/>
        <end position="249"/>
    </location>
</feature>
<sequence length="272" mass="32791">MQFTPKVSEFDFERPSIKVYKLSQQLVFNRAVSEQKIRRSRAISDIVGQASKQIDFKEEIKRLEQIEKPQELKREIFRQIKQTCREFRNVERERDGSLWQIVLRNLKYINNRLQKISFKKKQQSTNNCQKEGKIKKKNKYDYHRKKKRSFDASNTKKPTQKFALEEDKLILQLVLNVGPKFQKIHKHFPGKTLAMVKNRYYKYLRYRWEILGQNYKHLSIPQDSYENLCEQQKIISDQLEEEKSDLIAQIISHTKLLSNARMFVEYLIEQLL</sequence>
<evidence type="ECO:0000256" key="1">
    <source>
        <dbReference type="SAM" id="Coils"/>
    </source>
</evidence>
<reference evidence="3" key="1">
    <citation type="submission" date="2021-01" db="EMBL/GenBank/DDBJ databases">
        <authorList>
            <consortium name="Genoscope - CEA"/>
            <person name="William W."/>
        </authorList>
    </citation>
    <scope>NUCLEOTIDE SEQUENCE</scope>
</reference>
<dbReference type="CDD" id="cd00167">
    <property type="entry name" value="SANT"/>
    <property type="match status" value="1"/>
</dbReference>
<dbReference type="Proteomes" id="UP000683925">
    <property type="component" value="Unassembled WGS sequence"/>
</dbReference>
<evidence type="ECO:0000259" key="2">
    <source>
        <dbReference type="PROSITE" id="PS51294"/>
    </source>
</evidence>
<dbReference type="PROSITE" id="PS51294">
    <property type="entry name" value="HTH_MYB"/>
    <property type="match status" value="1"/>
</dbReference>
<accession>A0A8S1UXM5</accession>
<name>A0A8S1UXM5_PAROT</name>
<gene>
    <name evidence="3" type="ORF">POCTA_138.1.T0540179</name>
</gene>
<dbReference type="SMART" id="SM00717">
    <property type="entry name" value="SANT"/>
    <property type="match status" value="1"/>
</dbReference>
<dbReference type="EMBL" id="CAJJDP010000054">
    <property type="protein sequence ID" value="CAD8169868.1"/>
    <property type="molecule type" value="Genomic_DNA"/>
</dbReference>
<proteinExistence type="predicted"/>
<evidence type="ECO:0000313" key="3">
    <source>
        <dbReference type="EMBL" id="CAD8169868.1"/>
    </source>
</evidence>
<protein>
    <recommendedName>
        <fullName evidence="2">HTH myb-type domain-containing protein</fullName>
    </recommendedName>
</protein>
<feature type="domain" description="HTH myb-type" evidence="2">
    <location>
        <begin position="154"/>
        <end position="208"/>
    </location>
</feature>
<keyword evidence="1" id="KW-0175">Coiled coil</keyword>
<keyword evidence="4" id="KW-1185">Reference proteome</keyword>
<comment type="caution">
    <text evidence="3">The sequence shown here is derived from an EMBL/GenBank/DDBJ whole genome shotgun (WGS) entry which is preliminary data.</text>
</comment>
<dbReference type="InterPro" id="IPR017930">
    <property type="entry name" value="Myb_dom"/>
</dbReference>
<dbReference type="AlphaFoldDB" id="A0A8S1UXM5"/>